<feature type="transmembrane region" description="Helical" evidence="1">
    <location>
        <begin position="6"/>
        <end position="29"/>
    </location>
</feature>
<feature type="transmembrane region" description="Helical" evidence="1">
    <location>
        <begin position="61"/>
        <end position="82"/>
    </location>
</feature>
<organism evidence="3 4">
    <name type="scientific">[Collinsella] massiliensis</name>
    <dbReference type="NCBI Taxonomy" id="1232426"/>
    <lineage>
        <taxon>Bacteria</taxon>
        <taxon>Bacillati</taxon>
        <taxon>Actinomycetota</taxon>
        <taxon>Coriobacteriia</taxon>
        <taxon>Coriobacteriales</taxon>
        <taxon>Coriobacteriaceae</taxon>
        <taxon>Enorma</taxon>
    </lineage>
</organism>
<evidence type="ECO:0000313" key="4">
    <source>
        <dbReference type="Proteomes" id="UP000195781"/>
    </source>
</evidence>
<dbReference type="EMBL" id="NFIE01000007">
    <property type="protein sequence ID" value="OUN88964.1"/>
    <property type="molecule type" value="Genomic_DNA"/>
</dbReference>
<feature type="transmembrane region" description="Helical" evidence="1">
    <location>
        <begin position="132"/>
        <end position="149"/>
    </location>
</feature>
<dbReference type="GO" id="GO:0016020">
    <property type="term" value="C:membrane"/>
    <property type="evidence" value="ECO:0007669"/>
    <property type="project" value="InterPro"/>
</dbReference>
<dbReference type="Proteomes" id="UP000195781">
    <property type="component" value="Unassembled WGS sequence"/>
</dbReference>
<sequence>MAAGLAGSVALGHGARIAFLALIAASMVVDARERRVPNALVLALIACALVVAVTGRAWRELAWVAGAAVAVCGALVGFEVLWRRLRGSAGIGMGDIKVLFCMMLVDPAAALAAFAAGLLVLALVAAALRRSSLPLMPFFGAAFLVLTVIL</sequence>
<dbReference type="InterPro" id="IPR000045">
    <property type="entry name" value="Prepilin_IV_endopep_pep"/>
</dbReference>
<dbReference type="OrthoDB" id="3183972at2"/>
<feature type="transmembrane region" description="Helical" evidence="1">
    <location>
        <begin position="36"/>
        <end position="55"/>
    </location>
</feature>
<evidence type="ECO:0000313" key="3">
    <source>
        <dbReference type="EMBL" id="OUN88964.1"/>
    </source>
</evidence>
<dbReference type="GO" id="GO:0004190">
    <property type="term" value="F:aspartic-type endopeptidase activity"/>
    <property type="evidence" value="ECO:0007669"/>
    <property type="project" value="InterPro"/>
</dbReference>
<evidence type="ECO:0000259" key="2">
    <source>
        <dbReference type="Pfam" id="PF01478"/>
    </source>
</evidence>
<feature type="domain" description="Prepilin type IV endopeptidase peptidase" evidence="2">
    <location>
        <begin position="18"/>
        <end position="123"/>
    </location>
</feature>
<reference evidence="4" key="1">
    <citation type="submission" date="2017-04" db="EMBL/GenBank/DDBJ databases">
        <title>Function of individual gut microbiota members based on whole genome sequencing of pure cultures obtained from chicken caecum.</title>
        <authorList>
            <person name="Medvecky M."/>
            <person name="Cejkova D."/>
            <person name="Polansky O."/>
            <person name="Karasova D."/>
            <person name="Kubasova T."/>
            <person name="Cizek A."/>
            <person name="Rychlik I."/>
        </authorList>
    </citation>
    <scope>NUCLEOTIDE SEQUENCE [LARGE SCALE GENOMIC DNA]</scope>
    <source>
        <strain evidence="4">An5</strain>
    </source>
</reference>
<keyword evidence="1" id="KW-0472">Membrane</keyword>
<keyword evidence="4" id="KW-1185">Reference proteome</keyword>
<dbReference type="Pfam" id="PF01478">
    <property type="entry name" value="Peptidase_A24"/>
    <property type="match status" value="1"/>
</dbReference>
<dbReference type="Gene3D" id="1.20.120.1220">
    <property type="match status" value="1"/>
</dbReference>
<feature type="transmembrane region" description="Helical" evidence="1">
    <location>
        <begin position="103"/>
        <end position="126"/>
    </location>
</feature>
<evidence type="ECO:0000256" key="1">
    <source>
        <dbReference type="SAM" id="Phobius"/>
    </source>
</evidence>
<proteinExistence type="predicted"/>
<gene>
    <name evidence="3" type="ORF">B5G02_04165</name>
</gene>
<accession>A0A1Y3XTT4</accession>
<keyword evidence="1" id="KW-0812">Transmembrane</keyword>
<name>A0A1Y3XTT4_9ACTN</name>
<dbReference type="AlphaFoldDB" id="A0A1Y3XTT4"/>
<keyword evidence="1" id="KW-1133">Transmembrane helix</keyword>
<comment type="caution">
    <text evidence="3">The sequence shown here is derived from an EMBL/GenBank/DDBJ whole genome shotgun (WGS) entry which is preliminary data.</text>
</comment>
<dbReference type="RefSeq" id="WP_094335310.1">
    <property type="nucleotide sequence ID" value="NZ_NFIE01000007.1"/>
</dbReference>
<protein>
    <recommendedName>
        <fullName evidence="2">Prepilin type IV endopeptidase peptidase domain-containing protein</fullName>
    </recommendedName>
</protein>